<dbReference type="EMBL" id="JBJKBG010000005">
    <property type="protein sequence ID" value="KAL3740000.1"/>
    <property type="molecule type" value="Genomic_DNA"/>
</dbReference>
<name>A0ABD3KJB9_EUCGL</name>
<feature type="region of interest" description="Disordered" evidence="1">
    <location>
        <begin position="338"/>
        <end position="358"/>
    </location>
</feature>
<accession>A0ABD3KJB9</accession>
<reference evidence="3 4" key="1">
    <citation type="submission" date="2024-11" db="EMBL/GenBank/DDBJ databases">
        <title>Chromosome-level genome assembly of Eucalyptus globulus Labill. provides insights into its genome evolution.</title>
        <authorList>
            <person name="Li X."/>
        </authorList>
    </citation>
    <scope>NUCLEOTIDE SEQUENCE [LARGE SCALE GENOMIC DNA]</scope>
    <source>
        <strain evidence="3">CL2024</strain>
        <tissue evidence="3">Fresh tender leaves</tissue>
    </source>
</reference>
<dbReference type="Proteomes" id="UP001634007">
    <property type="component" value="Unassembled WGS sequence"/>
</dbReference>
<dbReference type="InterPro" id="IPR040256">
    <property type="entry name" value="At4g02000-like"/>
</dbReference>
<dbReference type="PANTHER" id="PTHR31286">
    <property type="entry name" value="GLYCINE-RICH CELL WALL STRUCTURAL PROTEIN 1.8-LIKE"/>
    <property type="match status" value="1"/>
</dbReference>
<feature type="compositionally biased region" description="Polar residues" evidence="1">
    <location>
        <begin position="31"/>
        <end position="43"/>
    </location>
</feature>
<organism evidence="3 4">
    <name type="scientific">Eucalyptus globulus</name>
    <name type="common">Tasmanian blue gum</name>
    <dbReference type="NCBI Taxonomy" id="34317"/>
    <lineage>
        <taxon>Eukaryota</taxon>
        <taxon>Viridiplantae</taxon>
        <taxon>Streptophyta</taxon>
        <taxon>Embryophyta</taxon>
        <taxon>Tracheophyta</taxon>
        <taxon>Spermatophyta</taxon>
        <taxon>Magnoliopsida</taxon>
        <taxon>eudicotyledons</taxon>
        <taxon>Gunneridae</taxon>
        <taxon>Pentapetalae</taxon>
        <taxon>rosids</taxon>
        <taxon>malvids</taxon>
        <taxon>Myrtales</taxon>
        <taxon>Myrtaceae</taxon>
        <taxon>Myrtoideae</taxon>
        <taxon>Eucalypteae</taxon>
        <taxon>Eucalyptus</taxon>
    </lineage>
</organism>
<protein>
    <recommendedName>
        <fullName evidence="2">DUF4283 domain-containing protein</fullName>
    </recommendedName>
</protein>
<evidence type="ECO:0000256" key="1">
    <source>
        <dbReference type="SAM" id="MobiDB-lite"/>
    </source>
</evidence>
<dbReference type="AlphaFoldDB" id="A0ABD3KJB9"/>
<evidence type="ECO:0000259" key="2">
    <source>
        <dbReference type="Pfam" id="PF14111"/>
    </source>
</evidence>
<proteinExistence type="predicted"/>
<keyword evidence="4" id="KW-1185">Reference proteome</keyword>
<feature type="domain" description="DUF4283" evidence="2">
    <location>
        <begin position="136"/>
        <end position="211"/>
    </location>
</feature>
<sequence>MESGPLRARFEDEGPSNRSPSPPVHPVHGQPSLTAPSLSKQGPNPSPPSDAIENNDSRPPLAPIKARGKSRGRSTSKRPQRRGESKNPVTRSWAAVASGVHKGYDLEYTPPTIVNNKPVIQMTESDLEAVDPKLFECLVGYFIGRRLPFKVIEEALKKAWGPNLLEVMSNGRGLFVLRIPDREFRRKILEGGHITIARMSLVLQQWKPGLELSKDIHRSVPVWVRLRNLPFSFWSAQSIGKVASAVGKPLYVDQRTEQMTMLTFTRVCVEITAQQPTCESIELLLDGKSLEVEVEYEWKPLACPVCGIFGHSCKTAAPTNSVVPSAEANQVFNASVGTHPAQDKSVHPNSPTCPDGPVLPQNCQKQAMVDLQVPLTTPGMEMIDPEIDS</sequence>
<dbReference type="InterPro" id="IPR025558">
    <property type="entry name" value="DUF4283"/>
</dbReference>
<dbReference type="Pfam" id="PF14111">
    <property type="entry name" value="DUF4283"/>
    <property type="match status" value="1"/>
</dbReference>
<comment type="caution">
    <text evidence="3">The sequence shown here is derived from an EMBL/GenBank/DDBJ whole genome shotgun (WGS) entry which is preliminary data.</text>
</comment>
<dbReference type="PANTHER" id="PTHR31286:SF180">
    <property type="entry name" value="OS10G0362600 PROTEIN"/>
    <property type="match status" value="1"/>
</dbReference>
<feature type="region of interest" description="Disordered" evidence="1">
    <location>
        <begin position="1"/>
        <end position="93"/>
    </location>
</feature>
<evidence type="ECO:0000313" key="4">
    <source>
        <dbReference type="Proteomes" id="UP001634007"/>
    </source>
</evidence>
<evidence type="ECO:0000313" key="3">
    <source>
        <dbReference type="EMBL" id="KAL3740000.1"/>
    </source>
</evidence>
<gene>
    <name evidence="3" type="ORF">ACJRO7_021305</name>
</gene>
<feature type="compositionally biased region" description="Basic residues" evidence="1">
    <location>
        <begin position="66"/>
        <end position="80"/>
    </location>
</feature>